<dbReference type="GO" id="GO:0004104">
    <property type="term" value="F:cholinesterase activity"/>
    <property type="evidence" value="ECO:0007669"/>
    <property type="project" value="InterPro"/>
</dbReference>
<dbReference type="Proteomes" id="UP000264330">
    <property type="component" value="Unassembled WGS sequence"/>
</dbReference>
<evidence type="ECO:0000313" key="8">
    <source>
        <dbReference type="EMBL" id="HCV81734.1"/>
    </source>
</evidence>
<name>A0A3D5J1A6_9FLAO</name>
<dbReference type="InterPro" id="IPR029058">
    <property type="entry name" value="AB_hydrolase_fold"/>
</dbReference>
<accession>A0A3D5J1A6</accession>
<feature type="active site" description="Charge relay system" evidence="4">
    <location>
        <position position="456"/>
    </location>
</feature>
<dbReference type="Gene3D" id="3.40.50.1820">
    <property type="entry name" value="alpha/beta hydrolase"/>
    <property type="match status" value="1"/>
</dbReference>
<dbReference type="OMA" id="YSTWKWF"/>
<evidence type="ECO:0000259" key="7">
    <source>
        <dbReference type="Pfam" id="PF00135"/>
    </source>
</evidence>
<evidence type="ECO:0000256" key="2">
    <source>
        <dbReference type="ARBA" id="ARBA00022801"/>
    </source>
</evidence>
<dbReference type="PANTHER" id="PTHR43918">
    <property type="entry name" value="ACETYLCHOLINESTERASE"/>
    <property type="match status" value="1"/>
</dbReference>
<evidence type="ECO:0000313" key="9">
    <source>
        <dbReference type="Proteomes" id="UP000264330"/>
    </source>
</evidence>
<dbReference type="EMBL" id="DPMF01000272">
    <property type="protein sequence ID" value="HCV81734.1"/>
    <property type="molecule type" value="Genomic_DNA"/>
</dbReference>
<feature type="active site" description="Charge relay system" evidence="4">
    <location>
        <position position="337"/>
    </location>
</feature>
<proteinExistence type="inferred from homology"/>
<evidence type="ECO:0000256" key="6">
    <source>
        <dbReference type="SAM" id="MobiDB-lite"/>
    </source>
</evidence>
<evidence type="ECO:0000256" key="3">
    <source>
        <dbReference type="ARBA" id="ARBA00023157"/>
    </source>
</evidence>
<dbReference type="EC" id="3.1.1.-" evidence="5"/>
<dbReference type="Pfam" id="PF00135">
    <property type="entry name" value="COesterase"/>
    <property type="match status" value="1"/>
</dbReference>
<dbReference type="AlphaFoldDB" id="A0A3D5J1A6"/>
<reference evidence="8 9" key="1">
    <citation type="journal article" date="2018" name="Nat. Biotechnol.">
        <title>A standardized bacterial taxonomy based on genome phylogeny substantially revises the tree of life.</title>
        <authorList>
            <person name="Parks D.H."/>
            <person name="Chuvochina M."/>
            <person name="Waite D.W."/>
            <person name="Rinke C."/>
            <person name="Skarshewski A."/>
            <person name="Chaumeil P.A."/>
            <person name="Hugenholtz P."/>
        </authorList>
    </citation>
    <scope>NUCLEOTIDE SEQUENCE [LARGE SCALE GENOMIC DNA]</scope>
    <source>
        <strain evidence="8">UBA9359</strain>
    </source>
</reference>
<gene>
    <name evidence="8" type="ORF">DGQ38_11875</name>
</gene>
<dbReference type="PRINTS" id="PR00878">
    <property type="entry name" value="CHOLNESTRASE"/>
</dbReference>
<dbReference type="InterPro" id="IPR019826">
    <property type="entry name" value="Carboxylesterase_B_AS"/>
</dbReference>
<dbReference type="PROSITE" id="PS51257">
    <property type="entry name" value="PROKAR_LIPOPROTEIN"/>
    <property type="match status" value="1"/>
</dbReference>
<evidence type="ECO:0000256" key="4">
    <source>
        <dbReference type="PIRSR" id="PIRSR600997-1"/>
    </source>
</evidence>
<dbReference type="PROSITE" id="PS00122">
    <property type="entry name" value="CARBOXYLESTERASE_B_1"/>
    <property type="match status" value="1"/>
</dbReference>
<feature type="region of interest" description="Disordered" evidence="6">
    <location>
        <begin position="427"/>
        <end position="450"/>
    </location>
</feature>
<sequence>MKKIILLFAGLSLLTSCKNTSENQDSKKDNLIVSTENGKVEGFLNEENSVRKYFGIPFAQPPVGDLRWKAPQDTKSWKDTLSTKEFKHKPVQANVFGDMKSRSNGMSEDCLYLNVWTPKEATQEKLPVLVYFYGGGFVAGDASEPRYDGETMAKKGMVVVTVNYRLNIFGFMAHPELSEEASYHASGNYGLLDQQKSLEWVRDNIAAFGGDPKKVTIAGESAGSISVSAQMASPLSKDLIHGAIGESGAAIHPTLAPIALEEAEKTGLDFAEKIGAKSLAELRAMSTDSIFMLYQNSGRYGFPTVIDNYFLPKSLPEIFEAKEQAQVPLLVGWNSAEIPGMALMQGLENTPENFIKKVKEIYPEDYKEALNLYPHTDKEEVRYSATKLASDRFIVYSTWKWFDLHRKNSETSVYRYLYSKLRPKLKDQSKQPGLAGGTQEKDKNTPEAPKAIGAPHAAEIEYFMGNLDRIEDYSWTDEDYKVSETIQEYLANFIKTGSPNSENLPEWPKAESSDKTPPVMILDTESKAENAKDDNRFLFLDKKYTEQ</sequence>
<feature type="active site" description="Acyl-ester intermediate" evidence="4">
    <location>
        <position position="221"/>
    </location>
</feature>
<dbReference type="InterPro" id="IPR050654">
    <property type="entry name" value="AChE-related_enzymes"/>
</dbReference>
<organism evidence="8 9">
    <name type="scientific">Zunongwangia profunda</name>
    <dbReference type="NCBI Taxonomy" id="398743"/>
    <lineage>
        <taxon>Bacteria</taxon>
        <taxon>Pseudomonadati</taxon>
        <taxon>Bacteroidota</taxon>
        <taxon>Flavobacteriia</taxon>
        <taxon>Flavobacteriales</taxon>
        <taxon>Flavobacteriaceae</taxon>
        <taxon>Zunongwangia</taxon>
    </lineage>
</organism>
<dbReference type="PANTHER" id="PTHR43918:SF4">
    <property type="entry name" value="CARBOXYLIC ESTER HYDROLASE"/>
    <property type="match status" value="1"/>
</dbReference>
<keyword evidence="2 5" id="KW-0378">Hydrolase</keyword>
<evidence type="ECO:0000256" key="1">
    <source>
        <dbReference type="ARBA" id="ARBA00005964"/>
    </source>
</evidence>
<dbReference type="SUPFAM" id="SSF53474">
    <property type="entry name" value="alpha/beta-Hydrolases"/>
    <property type="match status" value="1"/>
</dbReference>
<comment type="caution">
    <text evidence="8">The sequence shown here is derived from an EMBL/GenBank/DDBJ whole genome shotgun (WGS) entry which is preliminary data.</text>
</comment>
<keyword evidence="3" id="KW-1015">Disulfide bond</keyword>
<dbReference type="RefSeq" id="WP_013073686.1">
    <property type="nucleotide sequence ID" value="NZ_CAJXAW010000114.1"/>
</dbReference>
<comment type="similarity">
    <text evidence="1 5">Belongs to the type-B carboxylesterase/lipase family.</text>
</comment>
<dbReference type="InterPro" id="IPR019819">
    <property type="entry name" value="Carboxylesterase_B_CS"/>
</dbReference>
<protein>
    <recommendedName>
        <fullName evidence="5">Carboxylic ester hydrolase</fullName>
        <ecNumber evidence="5">3.1.1.-</ecNumber>
    </recommendedName>
</protein>
<dbReference type="PROSITE" id="PS00941">
    <property type="entry name" value="CARBOXYLESTERASE_B_2"/>
    <property type="match status" value="1"/>
</dbReference>
<evidence type="ECO:0000256" key="5">
    <source>
        <dbReference type="RuleBase" id="RU361235"/>
    </source>
</evidence>
<dbReference type="InterPro" id="IPR000997">
    <property type="entry name" value="Cholinesterase"/>
</dbReference>
<feature type="domain" description="Carboxylesterase type B" evidence="7">
    <location>
        <begin position="30"/>
        <end position="532"/>
    </location>
</feature>
<dbReference type="InterPro" id="IPR002018">
    <property type="entry name" value="CarbesteraseB"/>
</dbReference>